<organism evidence="1 2">
    <name type="scientific">Callosobruchus maculatus</name>
    <name type="common">Southern cowpea weevil</name>
    <name type="synonym">Pulse bruchid</name>
    <dbReference type="NCBI Taxonomy" id="64391"/>
    <lineage>
        <taxon>Eukaryota</taxon>
        <taxon>Metazoa</taxon>
        <taxon>Ecdysozoa</taxon>
        <taxon>Arthropoda</taxon>
        <taxon>Hexapoda</taxon>
        <taxon>Insecta</taxon>
        <taxon>Pterygota</taxon>
        <taxon>Neoptera</taxon>
        <taxon>Endopterygota</taxon>
        <taxon>Coleoptera</taxon>
        <taxon>Polyphaga</taxon>
        <taxon>Cucujiformia</taxon>
        <taxon>Chrysomeloidea</taxon>
        <taxon>Chrysomelidae</taxon>
        <taxon>Bruchinae</taxon>
        <taxon>Bruchini</taxon>
        <taxon>Callosobruchus</taxon>
    </lineage>
</organism>
<dbReference type="OrthoDB" id="6765436at2759"/>
<accession>A0A653CAC2</accession>
<gene>
    <name evidence="1" type="ORF">CALMAC_LOCUS7377</name>
</gene>
<sequence>MGFYQDIQHRFGIYNVRVLKQWAKLNIRVASLKNRRIFLLTCRKERLIPNHIK</sequence>
<proteinExistence type="predicted"/>
<protein>
    <submittedName>
        <fullName evidence="1">Uncharacterized protein</fullName>
    </submittedName>
</protein>
<feature type="non-terminal residue" evidence="1">
    <location>
        <position position="53"/>
    </location>
</feature>
<name>A0A653CAC2_CALMS</name>
<dbReference type="AlphaFoldDB" id="A0A653CAC2"/>
<keyword evidence="2" id="KW-1185">Reference proteome</keyword>
<evidence type="ECO:0000313" key="2">
    <source>
        <dbReference type="Proteomes" id="UP000410492"/>
    </source>
</evidence>
<dbReference type="EMBL" id="CAACVG010007287">
    <property type="protein sequence ID" value="VEN44666.1"/>
    <property type="molecule type" value="Genomic_DNA"/>
</dbReference>
<dbReference type="Proteomes" id="UP000410492">
    <property type="component" value="Unassembled WGS sequence"/>
</dbReference>
<evidence type="ECO:0000313" key="1">
    <source>
        <dbReference type="EMBL" id="VEN44666.1"/>
    </source>
</evidence>
<reference evidence="1 2" key="1">
    <citation type="submission" date="2019-01" db="EMBL/GenBank/DDBJ databases">
        <authorList>
            <person name="Sayadi A."/>
        </authorList>
    </citation>
    <scope>NUCLEOTIDE SEQUENCE [LARGE SCALE GENOMIC DNA]</scope>
</reference>